<evidence type="ECO:0000313" key="3">
    <source>
        <dbReference type="Proteomes" id="UP000053317"/>
    </source>
</evidence>
<dbReference type="OrthoDB" id="5223508at2759"/>
<evidence type="ECO:0000256" key="1">
    <source>
        <dbReference type="SAM" id="MobiDB-lite"/>
    </source>
</evidence>
<dbReference type="CDD" id="cd23703">
    <property type="entry name" value="mS26_PET12"/>
    <property type="match status" value="1"/>
</dbReference>
<gene>
    <name evidence="2" type="ORF">UCRPC4_g01970</name>
</gene>
<dbReference type="Pfam" id="PF26163">
    <property type="entry name" value="mS26"/>
    <property type="match status" value="1"/>
</dbReference>
<feature type="region of interest" description="Disordered" evidence="1">
    <location>
        <begin position="258"/>
        <end position="291"/>
    </location>
</feature>
<dbReference type="EMBL" id="LCWF01000047">
    <property type="protein sequence ID" value="KKY25164.1"/>
    <property type="molecule type" value="Genomic_DNA"/>
</dbReference>
<organism evidence="2 3">
    <name type="scientific">Phaeomoniella chlamydospora</name>
    <name type="common">Phaeoacremonium chlamydosporum</name>
    <dbReference type="NCBI Taxonomy" id="158046"/>
    <lineage>
        <taxon>Eukaryota</taxon>
        <taxon>Fungi</taxon>
        <taxon>Dikarya</taxon>
        <taxon>Ascomycota</taxon>
        <taxon>Pezizomycotina</taxon>
        <taxon>Eurotiomycetes</taxon>
        <taxon>Chaetothyriomycetidae</taxon>
        <taxon>Phaeomoniellales</taxon>
        <taxon>Phaeomoniellaceae</taxon>
        <taxon>Phaeomoniella</taxon>
    </lineage>
</organism>
<accession>A0A0G2ESF9</accession>
<feature type="compositionally biased region" description="Basic and acidic residues" evidence="1">
    <location>
        <begin position="119"/>
        <end position="144"/>
    </location>
</feature>
<keyword evidence="3" id="KW-1185">Reference proteome</keyword>
<dbReference type="Proteomes" id="UP000053317">
    <property type="component" value="Unassembled WGS sequence"/>
</dbReference>
<proteinExistence type="predicted"/>
<evidence type="ECO:0000313" key="2">
    <source>
        <dbReference type="EMBL" id="KKY25164.1"/>
    </source>
</evidence>
<feature type="region of interest" description="Disordered" evidence="1">
    <location>
        <begin position="1"/>
        <end position="28"/>
    </location>
</feature>
<protein>
    <submittedName>
        <fullName evidence="2">Uncharacterized protein</fullName>
    </submittedName>
</protein>
<feature type="region of interest" description="Disordered" evidence="1">
    <location>
        <begin position="119"/>
        <end position="147"/>
    </location>
</feature>
<comment type="caution">
    <text evidence="2">The sequence shown here is derived from an EMBL/GenBank/DDBJ whole genome shotgun (WGS) entry which is preliminary data.</text>
</comment>
<reference evidence="2 3" key="2">
    <citation type="submission" date="2015-05" db="EMBL/GenBank/DDBJ databases">
        <authorList>
            <person name="Morales-Cruz A."/>
            <person name="Amrine K.C."/>
            <person name="Cantu D."/>
        </authorList>
    </citation>
    <scope>NUCLEOTIDE SEQUENCE [LARGE SCALE GENOMIC DNA]</scope>
    <source>
        <strain evidence="2">UCRPC4</strain>
    </source>
</reference>
<reference evidence="2 3" key="1">
    <citation type="submission" date="2015-05" db="EMBL/GenBank/DDBJ databases">
        <title>Distinctive expansion of gene families associated with plant cell wall degradation and secondary metabolism in the genomes of grapevine trunk pathogens.</title>
        <authorList>
            <person name="Lawrence D.P."/>
            <person name="Travadon R."/>
            <person name="Rolshausen P.E."/>
            <person name="Baumgartner K."/>
        </authorList>
    </citation>
    <scope>NUCLEOTIDE SEQUENCE [LARGE SCALE GENOMIC DNA]</scope>
    <source>
        <strain evidence="2">UCRPC4</strain>
    </source>
</reference>
<sequence>MPTCSPARAFSTSTARRSVPPESPDYIHVPRSIQPEQRLPPRIRGTLPVPREIFPAKNPEKLEQQFLEKATRPRKEPFDPRTATQVQIKKFRMAQLRREYLREGLSELRNRKSKIDKQLAERNRIKTAEREQLTAQSEREDERLTSSSVLQGMLSSKGGFTIDPKWEERYRERVAKTKEHSDRLDDMRKDALHTLYMNARDFIVTEEALDAEIDRVFPFDKDPAFRTPSGQGKDIWFTGVPPTVTELLQKTVSPERNISRRVSDIDGSSTTARTASERAKKLAESLSGGKM</sequence>
<dbReference type="InterPro" id="IPR058940">
    <property type="entry name" value="mS26_fungi"/>
</dbReference>
<dbReference type="AlphaFoldDB" id="A0A0G2ESF9"/>
<name>A0A0G2ESF9_PHACM</name>